<dbReference type="FunFam" id="4.10.75.10:FF:000001">
    <property type="entry name" value="Anosmin 1"/>
    <property type="match status" value="1"/>
</dbReference>
<dbReference type="PRINTS" id="PR00003">
    <property type="entry name" value="4DISULPHCORE"/>
</dbReference>
<evidence type="ECO:0000256" key="2">
    <source>
        <dbReference type="SAM" id="SignalP"/>
    </source>
</evidence>
<dbReference type="SMART" id="SM00217">
    <property type="entry name" value="WAP"/>
    <property type="match status" value="1"/>
</dbReference>
<evidence type="ECO:0000256" key="1">
    <source>
        <dbReference type="SAM" id="MobiDB-lite"/>
    </source>
</evidence>
<dbReference type="Pfam" id="PF17869">
    <property type="entry name" value="Cys_box"/>
    <property type="match status" value="1"/>
</dbReference>
<dbReference type="AlphaFoldDB" id="A0AAR2IJC8"/>
<dbReference type="InterPro" id="IPR042447">
    <property type="entry name" value="Anosmin-1"/>
</dbReference>
<accession>A0AAR2IJC8</accession>
<evidence type="ECO:0000259" key="3">
    <source>
        <dbReference type="PROSITE" id="PS50853"/>
    </source>
</evidence>
<dbReference type="GO" id="GO:0030414">
    <property type="term" value="F:peptidase inhibitor activity"/>
    <property type="evidence" value="ECO:0007669"/>
    <property type="project" value="InterPro"/>
</dbReference>
<dbReference type="Ensembl" id="ENSPNAT00000079235.1">
    <property type="protein sequence ID" value="ENSPNAP00000039840.1"/>
    <property type="gene ID" value="ENSPNAG00000022580.2"/>
</dbReference>
<evidence type="ECO:0000313" key="5">
    <source>
        <dbReference type="Ensembl" id="ENSPNAP00000039840.1"/>
    </source>
</evidence>
<dbReference type="InterPro" id="IPR008197">
    <property type="entry name" value="WAP_dom"/>
</dbReference>
<reference evidence="5" key="3">
    <citation type="submission" date="2025-09" db="UniProtKB">
        <authorList>
            <consortium name="Ensembl"/>
        </authorList>
    </citation>
    <scope>IDENTIFICATION</scope>
</reference>
<sequence>MQSAVCVWITLLLGCSSVWGRKADSASALGGIFRTRCAARCLSLHSTRIALTASHFQSNGSLGWCQGHKQCAKCLEPCKESWELKDGPCRELCEHAFPKRHGECVTSCEFLRSVMVVKQGECPAPERATGFAAACVEGCEEDGECSAHKKCCPNGCGHTCQPPRNLYRGATQCSTMRSTCNITHHSSVKPSAFPQHYAFCSPGAPLKPRKELVFEELPSGVLEVRWSSKFNVSAEPVLNVLQRRWNYGIHPSEDGATEWQVVAQTSEERVWLSDIRPGRWYQFRVAAVNVHGTRGYTTPSRHFRSSKDPSPPPAPSDMRVSHMSFGPDRSVSVHVNWEAPGDLDIPVHHYKLSWSWTVSGGDLAMPPKLKKRKTINGDSNSAELDGLRENKSYTLELQAISYWGQLPLKSSKAILRFATQRTETQPTVSSVPRKSQSDILDVGTPFYQDGQLQVRVYWKKRDPNVSRYRVHWFPEFCSHNGSRIQEKLITQENYASLPGLQFSCKYKVIIQPAGSKGRVQAESTTFYTPSCASIQGKSPKPILCPGEPAAAPKVLARAENLTAAFSVHKGNVTGLFSWAVAMPRSPQQVTGYQVTWAEVTAESRKNNLANSLISQSQILPPERNILVVTGLQMASLYRLEVGVMTTGGQGPTISRTFQTPGHARPVLQYRPKVKKHHLRSVAEEH</sequence>
<dbReference type="GO" id="GO:0030182">
    <property type="term" value="P:neuron differentiation"/>
    <property type="evidence" value="ECO:0007669"/>
    <property type="project" value="TreeGrafter"/>
</dbReference>
<dbReference type="GeneTree" id="ENSGT00440000033720"/>
<dbReference type="Gene3D" id="4.10.75.10">
    <property type="entry name" value="Elafin-like"/>
    <property type="match status" value="1"/>
</dbReference>
<protein>
    <recommendedName>
        <fullName evidence="7">Anosmin 1a</fullName>
    </recommendedName>
</protein>
<dbReference type="InterPro" id="IPR036645">
    <property type="entry name" value="Elafin-like_sf"/>
</dbReference>
<dbReference type="PANTHER" id="PTHR14131:SF6">
    <property type="entry name" value="ANOSMIN-1-RELATED"/>
    <property type="match status" value="1"/>
</dbReference>
<dbReference type="GO" id="GO:0009986">
    <property type="term" value="C:cell surface"/>
    <property type="evidence" value="ECO:0007669"/>
    <property type="project" value="TreeGrafter"/>
</dbReference>
<reference evidence="5 6" key="1">
    <citation type="submission" date="2020-10" db="EMBL/GenBank/DDBJ databases">
        <title>Pygocentrus nattereri (red-bellied piranha) genome, fPygNat1, primary haplotype.</title>
        <authorList>
            <person name="Myers G."/>
            <person name="Meyer A."/>
            <person name="Karagic N."/>
            <person name="Pippel M."/>
            <person name="Winkler S."/>
            <person name="Tracey A."/>
            <person name="Wood J."/>
            <person name="Formenti G."/>
            <person name="Howe K."/>
            <person name="Fedrigo O."/>
            <person name="Jarvis E.D."/>
        </authorList>
    </citation>
    <scope>NUCLEOTIDE SEQUENCE [LARGE SCALE GENOMIC DNA]</scope>
</reference>
<name>A0AAR2IJC8_PYGNA</name>
<evidence type="ECO:0000313" key="6">
    <source>
        <dbReference type="Proteomes" id="UP001501920"/>
    </source>
</evidence>
<dbReference type="Pfam" id="PF00041">
    <property type="entry name" value="fn3"/>
    <property type="match status" value="2"/>
</dbReference>
<dbReference type="PROSITE" id="PS51390">
    <property type="entry name" value="WAP"/>
    <property type="match status" value="1"/>
</dbReference>
<dbReference type="InterPro" id="IPR036116">
    <property type="entry name" value="FN3_sf"/>
</dbReference>
<evidence type="ECO:0000259" key="4">
    <source>
        <dbReference type="PROSITE" id="PS51390"/>
    </source>
</evidence>
<dbReference type="PANTHER" id="PTHR14131">
    <property type="entry name" value="ANOSMIN"/>
    <property type="match status" value="1"/>
</dbReference>
<dbReference type="InterPro" id="IPR040957">
    <property type="entry name" value="Anosmin-1_Cys_box"/>
</dbReference>
<dbReference type="Gene3D" id="2.60.40.10">
    <property type="entry name" value="Immunoglobulins"/>
    <property type="match status" value="3"/>
</dbReference>
<feature type="domain" description="WAP" evidence="4">
    <location>
        <begin position="115"/>
        <end position="164"/>
    </location>
</feature>
<keyword evidence="2" id="KW-0732">Signal</keyword>
<organism evidence="5 6">
    <name type="scientific">Pygocentrus nattereri</name>
    <name type="common">Red-bellied piranha</name>
    <dbReference type="NCBI Taxonomy" id="42514"/>
    <lineage>
        <taxon>Eukaryota</taxon>
        <taxon>Metazoa</taxon>
        <taxon>Chordata</taxon>
        <taxon>Craniata</taxon>
        <taxon>Vertebrata</taxon>
        <taxon>Euteleostomi</taxon>
        <taxon>Actinopterygii</taxon>
        <taxon>Neopterygii</taxon>
        <taxon>Teleostei</taxon>
        <taxon>Ostariophysi</taxon>
        <taxon>Characiformes</taxon>
        <taxon>Characoidei</taxon>
        <taxon>Pygocentrus</taxon>
    </lineage>
</organism>
<dbReference type="SMART" id="SM00060">
    <property type="entry name" value="FN3"/>
    <property type="match status" value="3"/>
</dbReference>
<dbReference type="CDD" id="cd00199">
    <property type="entry name" value="WAP"/>
    <property type="match status" value="1"/>
</dbReference>
<dbReference type="InterPro" id="IPR003961">
    <property type="entry name" value="FN3_dom"/>
</dbReference>
<dbReference type="Pfam" id="PF00095">
    <property type="entry name" value="WAP"/>
    <property type="match status" value="1"/>
</dbReference>
<dbReference type="Proteomes" id="UP001501920">
    <property type="component" value="Chromosome 12"/>
</dbReference>
<evidence type="ECO:0008006" key="7">
    <source>
        <dbReference type="Google" id="ProtNLM"/>
    </source>
</evidence>
<reference evidence="5" key="2">
    <citation type="submission" date="2025-08" db="UniProtKB">
        <authorList>
            <consortium name="Ensembl"/>
        </authorList>
    </citation>
    <scope>IDENTIFICATION</scope>
</reference>
<dbReference type="PROSITE" id="PS50853">
    <property type="entry name" value="FN3"/>
    <property type="match status" value="2"/>
</dbReference>
<feature type="domain" description="Fibronectin type-III" evidence="3">
    <location>
        <begin position="314"/>
        <end position="422"/>
    </location>
</feature>
<feature type="domain" description="Fibronectin type-III" evidence="3">
    <location>
        <begin position="204"/>
        <end position="309"/>
    </location>
</feature>
<proteinExistence type="predicted"/>
<dbReference type="InterPro" id="IPR013783">
    <property type="entry name" value="Ig-like_fold"/>
</dbReference>
<dbReference type="SUPFAM" id="SSF49265">
    <property type="entry name" value="Fibronectin type III"/>
    <property type="match status" value="2"/>
</dbReference>
<feature type="signal peptide" evidence="2">
    <location>
        <begin position="1"/>
        <end position="20"/>
    </location>
</feature>
<dbReference type="CDD" id="cd00063">
    <property type="entry name" value="FN3"/>
    <property type="match status" value="2"/>
</dbReference>
<keyword evidence="6" id="KW-1185">Reference proteome</keyword>
<dbReference type="SUPFAM" id="SSF57256">
    <property type="entry name" value="Elafin-like"/>
    <property type="match status" value="1"/>
</dbReference>
<feature type="region of interest" description="Disordered" evidence="1">
    <location>
        <begin position="296"/>
        <end position="323"/>
    </location>
</feature>
<feature type="chain" id="PRO_5043411757" description="Anosmin 1a" evidence="2">
    <location>
        <begin position="21"/>
        <end position="685"/>
    </location>
</feature>
<dbReference type="GO" id="GO:0005576">
    <property type="term" value="C:extracellular region"/>
    <property type="evidence" value="ECO:0007669"/>
    <property type="project" value="InterPro"/>
</dbReference>